<dbReference type="Gene3D" id="1.20.1080.10">
    <property type="entry name" value="Glycerol uptake facilitator protein"/>
    <property type="match status" value="1"/>
</dbReference>
<keyword evidence="5 7" id="KW-0472">Membrane</keyword>
<comment type="subcellular location">
    <subcellularLocation>
        <location evidence="1">Membrane</location>
        <topology evidence="1">Multi-pass membrane protein</topology>
    </subcellularLocation>
</comment>
<dbReference type="Proteomes" id="UP000181962">
    <property type="component" value="Chromosome"/>
</dbReference>
<dbReference type="PROSITE" id="PS00221">
    <property type="entry name" value="MIP"/>
    <property type="match status" value="1"/>
</dbReference>
<dbReference type="InterPro" id="IPR023271">
    <property type="entry name" value="Aquaporin-like"/>
</dbReference>
<dbReference type="PRINTS" id="PR00783">
    <property type="entry name" value="MINTRINSICP"/>
</dbReference>
<feature type="transmembrane region" description="Helical" evidence="7">
    <location>
        <begin position="151"/>
        <end position="169"/>
    </location>
</feature>
<feature type="transmembrane region" description="Helical" evidence="7">
    <location>
        <begin position="176"/>
        <end position="195"/>
    </location>
</feature>
<comment type="similarity">
    <text evidence="6">Belongs to the MIP/aquaporin (TC 1.A.8) family.</text>
</comment>
<dbReference type="RefSeq" id="WP_071917433.1">
    <property type="nucleotide sequence ID" value="NZ_CP017637.1"/>
</dbReference>
<sequence length="269" mass="27634">MAQTEADRTLSHLDHELVASLNDFHDPNQEWRRLFSELLGTFFLVLVAAGGGMMGQAFPGTISRAAAVVAPGLMVMAIILFMGKVSGAHLNPAVSIAFSVRGDFPWRRVPGYIVVQLIGATLAALFLHAVINVSASYGSNYPASGYSASDAFLMEAVLTLGLVSVILGTASGAQNIGIIGAIGVGAYIALAGLWGSPISGASMNPARTFGPNLIATDFTSYWVYVAGPLVGAVLAVGAAWVLRGAGGGRAGSGAAQGSLFTEVEHPEKG</sequence>
<evidence type="ECO:0000256" key="3">
    <source>
        <dbReference type="ARBA" id="ARBA00022692"/>
    </source>
</evidence>
<accession>A0A1L3FEN7</accession>
<feature type="transmembrane region" description="Helical" evidence="7">
    <location>
        <begin position="221"/>
        <end position="242"/>
    </location>
</feature>
<keyword evidence="4 7" id="KW-1133">Transmembrane helix</keyword>
<protein>
    <recommendedName>
        <fullName evidence="10">Aquaporin Z</fullName>
    </recommendedName>
</protein>
<dbReference type="PANTHER" id="PTHR45724:SF13">
    <property type="entry name" value="AQUAPORIN NIP1-1-RELATED"/>
    <property type="match status" value="1"/>
</dbReference>
<evidence type="ECO:0000256" key="5">
    <source>
        <dbReference type="ARBA" id="ARBA00023136"/>
    </source>
</evidence>
<feature type="transmembrane region" description="Helical" evidence="7">
    <location>
        <begin position="64"/>
        <end position="82"/>
    </location>
</feature>
<evidence type="ECO:0000313" key="8">
    <source>
        <dbReference type="EMBL" id="APG11775.1"/>
    </source>
</evidence>
<evidence type="ECO:0000256" key="2">
    <source>
        <dbReference type="ARBA" id="ARBA00022448"/>
    </source>
</evidence>
<evidence type="ECO:0000256" key="7">
    <source>
        <dbReference type="SAM" id="Phobius"/>
    </source>
</evidence>
<keyword evidence="2 6" id="KW-0813">Transport</keyword>
<keyword evidence="3 6" id="KW-0812">Transmembrane</keyword>
<dbReference type="GO" id="GO:0016020">
    <property type="term" value="C:membrane"/>
    <property type="evidence" value="ECO:0007669"/>
    <property type="project" value="UniProtKB-SubCell"/>
</dbReference>
<dbReference type="OrthoDB" id="9807293at2"/>
<evidence type="ECO:0000256" key="6">
    <source>
        <dbReference type="RuleBase" id="RU000477"/>
    </source>
</evidence>
<dbReference type="InterPro" id="IPR034294">
    <property type="entry name" value="Aquaporin_transptr"/>
</dbReference>
<dbReference type="GO" id="GO:0015267">
    <property type="term" value="F:channel activity"/>
    <property type="evidence" value="ECO:0007669"/>
    <property type="project" value="InterPro"/>
</dbReference>
<proteinExistence type="inferred from homology"/>
<dbReference type="SUPFAM" id="SSF81338">
    <property type="entry name" value="Aquaporin-like"/>
    <property type="match status" value="1"/>
</dbReference>
<dbReference type="AlphaFoldDB" id="A0A1L3FEN7"/>
<gene>
    <name evidence="8" type="ORF">BKD09_25905</name>
</gene>
<dbReference type="Pfam" id="PF00230">
    <property type="entry name" value="MIP"/>
    <property type="match status" value="1"/>
</dbReference>
<evidence type="ECO:0000313" key="9">
    <source>
        <dbReference type="Proteomes" id="UP000181962"/>
    </source>
</evidence>
<dbReference type="PANTHER" id="PTHR45724">
    <property type="entry name" value="AQUAPORIN NIP2-1"/>
    <property type="match status" value="1"/>
</dbReference>
<dbReference type="InterPro" id="IPR000425">
    <property type="entry name" value="MIP"/>
</dbReference>
<dbReference type="InterPro" id="IPR022357">
    <property type="entry name" value="MIP_CS"/>
</dbReference>
<reference evidence="8 9" key="1">
    <citation type="submission" date="2016-11" db="EMBL/GenBank/DDBJ databases">
        <title>Complete Genome Sequence of Bradyrhizobium sp. strain J5, an isolated from soybean nodule in Hokkaido.</title>
        <authorList>
            <person name="Kanehara K."/>
        </authorList>
    </citation>
    <scope>NUCLEOTIDE SEQUENCE [LARGE SCALE GENOMIC DNA]</scope>
    <source>
        <strain evidence="8 9">J5</strain>
    </source>
</reference>
<name>A0A1L3FEN7_BRAJP</name>
<feature type="transmembrane region" description="Helical" evidence="7">
    <location>
        <begin position="109"/>
        <end position="131"/>
    </location>
</feature>
<evidence type="ECO:0008006" key="10">
    <source>
        <dbReference type="Google" id="ProtNLM"/>
    </source>
</evidence>
<evidence type="ECO:0000256" key="1">
    <source>
        <dbReference type="ARBA" id="ARBA00004141"/>
    </source>
</evidence>
<evidence type="ECO:0000256" key="4">
    <source>
        <dbReference type="ARBA" id="ARBA00022989"/>
    </source>
</evidence>
<dbReference type="EMBL" id="CP017637">
    <property type="protein sequence ID" value="APG11775.1"/>
    <property type="molecule type" value="Genomic_DNA"/>
</dbReference>
<organism evidence="8 9">
    <name type="scientific">Bradyrhizobium japonicum</name>
    <dbReference type="NCBI Taxonomy" id="375"/>
    <lineage>
        <taxon>Bacteria</taxon>
        <taxon>Pseudomonadati</taxon>
        <taxon>Pseudomonadota</taxon>
        <taxon>Alphaproteobacteria</taxon>
        <taxon>Hyphomicrobiales</taxon>
        <taxon>Nitrobacteraceae</taxon>
        <taxon>Bradyrhizobium</taxon>
    </lineage>
</organism>
<feature type="transmembrane region" description="Helical" evidence="7">
    <location>
        <begin position="38"/>
        <end position="58"/>
    </location>
</feature>